<organism evidence="2 3">
    <name type="scientific">Streptomyces sp. 900129855</name>
    <dbReference type="NCBI Taxonomy" id="3155129"/>
    <lineage>
        <taxon>Bacteria</taxon>
        <taxon>Bacillati</taxon>
        <taxon>Actinomycetota</taxon>
        <taxon>Actinomycetes</taxon>
        <taxon>Kitasatosporales</taxon>
        <taxon>Streptomycetaceae</taxon>
        <taxon>Streptomyces</taxon>
    </lineage>
</organism>
<dbReference type="Pfam" id="PF10042">
    <property type="entry name" value="DUF2278"/>
    <property type="match status" value="1"/>
</dbReference>
<dbReference type="RefSeq" id="WP_361703339.1">
    <property type="nucleotide sequence ID" value="NZ_JBEZVE010000009.1"/>
</dbReference>
<accession>A0ABV2ZJ74</accession>
<evidence type="ECO:0000259" key="1">
    <source>
        <dbReference type="PROSITE" id="PS51841"/>
    </source>
</evidence>
<evidence type="ECO:0000313" key="3">
    <source>
        <dbReference type="Proteomes" id="UP001550739"/>
    </source>
</evidence>
<dbReference type="Proteomes" id="UP001550739">
    <property type="component" value="Unassembled WGS sequence"/>
</dbReference>
<dbReference type="PROSITE" id="PS51841">
    <property type="entry name" value="LTD"/>
    <property type="match status" value="1"/>
</dbReference>
<keyword evidence="3" id="KW-1185">Reference proteome</keyword>
<sequence>MPLNRYGVLAARTVDRRREGSSDTPHYQIHLTDEAGTHYRAAVNVESQQAPSELLYVADDDFRHPLTELLPPAGSGWTDLPSQPGTASLDFIRGNLFDPASMRTLPPDLVGADNDLADLLDHYVQRAIADPTAAVYAFGQRWGPEEGADDKVFGFRTGNGVHDIHMNQGSSGRFRSDNGVFQDGALLLRLPAENRWVAVFLAFQSQAWHTDDTTGHPIVTAPHRPGHHEEPVRIMAALVNPVGPEPEAETITVLNASPAPVDLRGWLLADQNQQTLPLPTGPLPPGATLTVPAGNGFHLGNRGGTITLLSPDGLKVHGVSYTAQQAQREGRSITF</sequence>
<dbReference type="EMBL" id="JBEZVE010000009">
    <property type="protein sequence ID" value="MEU3782540.1"/>
    <property type="molecule type" value="Genomic_DNA"/>
</dbReference>
<gene>
    <name evidence="2" type="ORF">AB0E89_18520</name>
</gene>
<feature type="domain" description="LTD" evidence="1">
    <location>
        <begin position="219"/>
        <end position="323"/>
    </location>
</feature>
<dbReference type="Pfam" id="PF00932">
    <property type="entry name" value="LTD"/>
    <property type="match status" value="1"/>
</dbReference>
<proteinExistence type="predicted"/>
<protein>
    <submittedName>
        <fullName evidence="2">DUF2278 family protein</fullName>
    </submittedName>
</protein>
<dbReference type="InterPro" id="IPR001322">
    <property type="entry name" value="Lamin_tail_dom"/>
</dbReference>
<dbReference type="InterPro" id="IPR036415">
    <property type="entry name" value="Lamin_tail_dom_sf"/>
</dbReference>
<comment type="caution">
    <text evidence="2">The sequence shown here is derived from an EMBL/GenBank/DDBJ whole genome shotgun (WGS) entry which is preliminary data.</text>
</comment>
<name>A0ABV2ZJ74_9ACTN</name>
<reference evidence="2 3" key="1">
    <citation type="submission" date="2024-06" db="EMBL/GenBank/DDBJ databases">
        <title>The Natural Products Discovery Center: Release of the First 8490 Sequenced Strains for Exploring Actinobacteria Biosynthetic Diversity.</title>
        <authorList>
            <person name="Kalkreuter E."/>
            <person name="Kautsar S.A."/>
            <person name="Yang D."/>
            <person name="Bader C.D."/>
            <person name="Teijaro C.N."/>
            <person name="Fluegel L."/>
            <person name="Davis C.M."/>
            <person name="Simpson J.R."/>
            <person name="Lauterbach L."/>
            <person name="Steele A.D."/>
            <person name="Gui C."/>
            <person name="Meng S."/>
            <person name="Li G."/>
            <person name="Viehrig K."/>
            <person name="Ye F."/>
            <person name="Su P."/>
            <person name="Kiefer A.F."/>
            <person name="Nichols A."/>
            <person name="Cepeda A.J."/>
            <person name="Yan W."/>
            <person name="Fan B."/>
            <person name="Jiang Y."/>
            <person name="Adhikari A."/>
            <person name="Zheng C.-J."/>
            <person name="Schuster L."/>
            <person name="Cowan T.M."/>
            <person name="Smanski M.J."/>
            <person name="Chevrette M.G."/>
            <person name="De Carvalho L.P.S."/>
            <person name="Shen B."/>
        </authorList>
    </citation>
    <scope>NUCLEOTIDE SEQUENCE [LARGE SCALE GENOMIC DNA]</scope>
    <source>
        <strain evidence="2 3">NPDC033843</strain>
    </source>
</reference>
<evidence type="ECO:0000313" key="2">
    <source>
        <dbReference type="EMBL" id="MEU3782540.1"/>
    </source>
</evidence>
<dbReference type="InterPro" id="IPR019268">
    <property type="entry name" value="DUF2278"/>
</dbReference>
<dbReference type="SUPFAM" id="SSF74853">
    <property type="entry name" value="Lamin A/C globular tail domain"/>
    <property type="match status" value="1"/>
</dbReference>